<evidence type="ECO:0000313" key="2">
    <source>
        <dbReference type="EMBL" id="ELU37545.1"/>
    </source>
</evidence>
<dbReference type="GO" id="GO:0070492">
    <property type="term" value="F:oligosaccharide binding"/>
    <property type="evidence" value="ECO:0007669"/>
    <property type="project" value="TreeGrafter"/>
</dbReference>
<dbReference type="Gene3D" id="2.60.40.2080">
    <property type="match status" value="3"/>
</dbReference>
<dbReference type="HOGENOM" id="CLU_058882_0_0_1"/>
<protein>
    <submittedName>
        <fullName evidence="2">H-type lectin domain-containing protein</fullName>
    </submittedName>
</protein>
<proteinExistence type="predicted"/>
<dbReference type="GO" id="GO:0030247">
    <property type="term" value="F:polysaccharide binding"/>
    <property type="evidence" value="ECO:0007669"/>
    <property type="project" value="TreeGrafter"/>
</dbReference>
<dbReference type="InterPro" id="IPR019019">
    <property type="entry name" value="H-type_lectin_domain"/>
</dbReference>
<evidence type="ECO:0000259" key="1">
    <source>
        <dbReference type="Pfam" id="PF09458"/>
    </source>
</evidence>
<dbReference type="Pfam" id="PF09458">
    <property type="entry name" value="H_lectin"/>
    <property type="match status" value="2"/>
</dbReference>
<sequence length="394" mass="45632">MLDATPGPHCALMLETERHVVLCPTFEQAVRSMCSMYRRVSTSNLVLLVWHAPNVQPLGAEHSFLWDLKESHIHTNPVTWGSWSSFRLGAYGRRRPRVHPPSSSSVGLTNVYRFAVIMANHGALFNTMDVRDWTKPQLENSKEFTNNWPATNFPLGINWLDYDRSSNIRLKSYIDNVKFDEKNLTFSSKCHLDAWYDSKMYSAGCTWLGHFNDRDFQSGYVDTKPTQEYTTVDVTFKHEYASTPNITCWFTAIDLDKDKDWRIDVSASDVTKKGCKIKFRVWGSTHAYWLKACWIAHPSDRSHIDSGSFNTMDQRPWDKPQHEHQKSVAFSKKFGRPPLVYCALSRIDETNKGNLRLKTYIKDVSPQGMKCHIDSWHDTVMYSAVCQWIAYQKY</sequence>
<evidence type="ECO:0000313" key="3">
    <source>
        <dbReference type="Proteomes" id="UP000011668"/>
    </source>
</evidence>
<feature type="domain" description="H-type lectin" evidence="1">
    <location>
        <begin position="326"/>
        <end position="391"/>
    </location>
</feature>
<comment type="caution">
    <text evidence="2">The sequence shown here is derived from an EMBL/GenBank/DDBJ whole genome shotgun (WGS) entry which is preliminary data.</text>
</comment>
<feature type="domain" description="H-type lectin" evidence="1">
    <location>
        <begin position="231"/>
        <end position="297"/>
    </location>
</feature>
<organism evidence="2 3">
    <name type="scientific">Thanatephorus cucumeris (strain AG1-IA)</name>
    <name type="common">Rice sheath blight fungus</name>
    <name type="synonym">Rhizoctonia solani</name>
    <dbReference type="NCBI Taxonomy" id="983506"/>
    <lineage>
        <taxon>Eukaryota</taxon>
        <taxon>Fungi</taxon>
        <taxon>Dikarya</taxon>
        <taxon>Basidiomycota</taxon>
        <taxon>Agaricomycotina</taxon>
        <taxon>Agaricomycetes</taxon>
        <taxon>Cantharellales</taxon>
        <taxon>Ceratobasidiaceae</taxon>
        <taxon>Rhizoctonia</taxon>
        <taxon>Rhizoctonia solani AG-1</taxon>
    </lineage>
</organism>
<reference evidence="2 3" key="1">
    <citation type="journal article" date="2013" name="Nat. Commun.">
        <title>The evolution and pathogenic mechanisms of the rice sheath blight pathogen.</title>
        <authorList>
            <person name="Zheng A."/>
            <person name="Lin R."/>
            <person name="Xu L."/>
            <person name="Qin P."/>
            <person name="Tang C."/>
            <person name="Ai P."/>
            <person name="Zhang D."/>
            <person name="Liu Y."/>
            <person name="Sun Z."/>
            <person name="Feng H."/>
            <person name="Wang Y."/>
            <person name="Chen Y."/>
            <person name="Liang X."/>
            <person name="Fu R."/>
            <person name="Li Q."/>
            <person name="Zhang J."/>
            <person name="Yu X."/>
            <person name="Xie Z."/>
            <person name="Ding L."/>
            <person name="Guan P."/>
            <person name="Tang J."/>
            <person name="Liang Y."/>
            <person name="Wang S."/>
            <person name="Deng Q."/>
            <person name="Li S."/>
            <person name="Zhu J."/>
            <person name="Wang L."/>
            <person name="Liu H."/>
            <person name="Li P."/>
        </authorList>
    </citation>
    <scope>NUCLEOTIDE SEQUENCE [LARGE SCALE GENOMIC DNA]</scope>
    <source>
        <strain evidence="3">AG-1 IA</strain>
    </source>
</reference>
<dbReference type="AlphaFoldDB" id="L8WHX1"/>
<accession>L8WHX1</accession>
<dbReference type="Proteomes" id="UP000011668">
    <property type="component" value="Unassembled WGS sequence"/>
</dbReference>
<dbReference type="InterPro" id="IPR052487">
    <property type="entry name" value="Galactose-binding_lectin"/>
</dbReference>
<dbReference type="EMBL" id="AFRT01002584">
    <property type="protein sequence ID" value="ELU37545.1"/>
    <property type="molecule type" value="Genomic_DNA"/>
</dbReference>
<dbReference type="GO" id="GO:0046871">
    <property type="term" value="F:N-acetylgalactosamine binding"/>
    <property type="evidence" value="ECO:0007669"/>
    <property type="project" value="TreeGrafter"/>
</dbReference>
<gene>
    <name evidence="2" type="ORF">AG1IA_08409</name>
</gene>
<dbReference type="OrthoDB" id="5419324at2759"/>
<dbReference type="PANTHER" id="PTHR46938:SF1">
    <property type="entry name" value="DISCOIDIN-1 SUBUNIT A-RELATED"/>
    <property type="match status" value="1"/>
</dbReference>
<dbReference type="InterPro" id="IPR037221">
    <property type="entry name" value="H-type_lectin_dom_sf"/>
</dbReference>
<dbReference type="SUPFAM" id="SSF141086">
    <property type="entry name" value="Agglutinin HPA-like"/>
    <property type="match status" value="3"/>
</dbReference>
<name>L8WHX1_THACA</name>
<keyword evidence="3" id="KW-1185">Reference proteome</keyword>
<dbReference type="GO" id="GO:0098636">
    <property type="term" value="C:protein complex involved in cell adhesion"/>
    <property type="evidence" value="ECO:0007669"/>
    <property type="project" value="TreeGrafter"/>
</dbReference>
<dbReference type="GO" id="GO:0098609">
    <property type="term" value="P:cell-cell adhesion"/>
    <property type="evidence" value="ECO:0007669"/>
    <property type="project" value="TreeGrafter"/>
</dbReference>
<dbReference type="PANTHER" id="PTHR46938">
    <property type="entry name" value="DISCOIDIN-1 SUBUNIT A-RELATED-RELATED"/>
    <property type="match status" value="1"/>
</dbReference>
<keyword evidence="2" id="KW-0430">Lectin</keyword>
<dbReference type="GO" id="GO:0009986">
    <property type="term" value="C:cell surface"/>
    <property type="evidence" value="ECO:0007669"/>
    <property type="project" value="TreeGrafter"/>
</dbReference>